<dbReference type="PANTHER" id="PTHR13285">
    <property type="entry name" value="ACYLTRANSFERASE"/>
    <property type="match status" value="1"/>
</dbReference>
<feature type="transmembrane region" description="Helical" evidence="6">
    <location>
        <begin position="120"/>
        <end position="136"/>
    </location>
</feature>
<dbReference type="InterPro" id="IPR004299">
    <property type="entry name" value="MBOAT_fam"/>
</dbReference>
<accession>A0AAV7IZX6</accession>
<dbReference type="Proteomes" id="UP000826195">
    <property type="component" value="Unassembled WGS sequence"/>
</dbReference>
<sequence>MEDNPSLHKVEVGFYFVTCVCGIFYSTYQLYLAGSFFDYFDDIHDDFSTGWSWIGRKKDVSDHEWAAMVPFLRIFIPWILCCWYITISLAFLWTYIGVPGVIFMLIQPCIVCLLISIRNLPLIYFAELGLVFLYHYKPLMSLVREDWLQMDSNWDYLLTVSTFWVQLRSTSCAIDNVKIYRHKSLQGFLKNFIETTAYCLYFPTLFMGPFFLYEDFHKGINRPNKWTLSRLIITALNLLRFSFWILFTEIFAHFLYITAFKYQPQAVEKFNSWAFFGFGYWMGQYLCNKYVIFYGLPGEFTRADNINAPPPPKCIGRIFLYSELWREFDRGLYLFLVKYIYSPIISYKSSLSKLFASMLTFSFVYVWHGPRDFVLVWSALSFFGVTVERIARSIGKSPAYNKIINKYLSPQMNRRLNCYLTTHLFIITASASFYFLGRMEIGNLYLYRAFCDPLPVIIIRSLIIYTGSQISVEIKNYYKKKLS</sequence>
<keyword evidence="8" id="KW-1185">Reference proteome</keyword>
<evidence type="ECO:0000256" key="3">
    <source>
        <dbReference type="ARBA" id="ARBA00022989"/>
    </source>
</evidence>
<evidence type="ECO:0000256" key="2">
    <source>
        <dbReference type="ARBA" id="ARBA00022692"/>
    </source>
</evidence>
<evidence type="ECO:0000256" key="1">
    <source>
        <dbReference type="ARBA" id="ARBA00004141"/>
    </source>
</evidence>
<keyword evidence="2 6" id="KW-0812">Transmembrane</keyword>
<feature type="transmembrane region" description="Helical" evidence="6">
    <location>
        <begin position="457"/>
        <end position="478"/>
    </location>
</feature>
<keyword evidence="4 6" id="KW-0472">Membrane</keyword>
<evidence type="ECO:0000256" key="6">
    <source>
        <dbReference type="SAM" id="Phobius"/>
    </source>
</evidence>
<dbReference type="EMBL" id="JAHXZJ010000002">
    <property type="protein sequence ID" value="KAH0563938.1"/>
    <property type="molecule type" value="Genomic_DNA"/>
</dbReference>
<evidence type="ECO:0000313" key="7">
    <source>
        <dbReference type="EMBL" id="KAH0563938.1"/>
    </source>
</evidence>
<evidence type="ECO:0000256" key="4">
    <source>
        <dbReference type="ARBA" id="ARBA00023136"/>
    </source>
</evidence>
<protein>
    <recommendedName>
        <fullName evidence="9">Protein-cysteine N-palmitoyltransferase Rasp</fullName>
    </recommendedName>
</protein>
<feature type="transmembrane region" description="Helical" evidence="6">
    <location>
        <begin position="374"/>
        <end position="395"/>
    </location>
</feature>
<comment type="subcellular location">
    <subcellularLocation>
        <location evidence="1">Membrane</location>
        <topology evidence="1">Multi-pass membrane protein</topology>
    </subcellularLocation>
</comment>
<comment type="similarity">
    <text evidence="5">Belongs to the membrane-bound acyltransferase family. HHAT subfamily.</text>
</comment>
<dbReference type="PANTHER" id="PTHR13285:SF18">
    <property type="entry name" value="PROTEIN-CYSTEINE N-PALMITOYLTRANSFERASE RASP"/>
    <property type="match status" value="1"/>
</dbReference>
<dbReference type="AlphaFoldDB" id="A0AAV7IZX6"/>
<feature type="transmembrane region" description="Helical" evidence="6">
    <location>
        <begin position="12"/>
        <end position="31"/>
    </location>
</feature>
<dbReference type="GO" id="GO:0016409">
    <property type="term" value="F:palmitoyltransferase activity"/>
    <property type="evidence" value="ECO:0007669"/>
    <property type="project" value="TreeGrafter"/>
</dbReference>
<evidence type="ECO:0000256" key="5">
    <source>
        <dbReference type="ARBA" id="ARBA00038268"/>
    </source>
</evidence>
<feature type="transmembrane region" description="Helical" evidence="6">
    <location>
        <begin position="351"/>
        <end position="368"/>
    </location>
</feature>
<dbReference type="Pfam" id="PF03062">
    <property type="entry name" value="MBOAT"/>
    <property type="match status" value="1"/>
</dbReference>
<evidence type="ECO:0008006" key="9">
    <source>
        <dbReference type="Google" id="ProtNLM"/>
    </source>
</evidence>
<feature type="transmembrane region" description="Helical" evidence="6">
    <location>
        <begin position="416"/>
        <end position="437"/>
    </location>
</feature>
<name>A0AAV7IZX6_COTGL</name>
<evidence type="ECO:0000313" key="8">
    <source>
        <dbReference type="Proteomes" id="UP000826195"/>
    </source>
</evidence>
<organism evidence="7 8">
    <name type="scientific">Cotesia glomerata</name>
    <name type="common">Lepidopteran parasitic wasp</name>
    <name type="synonym">Apanteles glomeratus</name>
    <dbReference type="NCBI Taxonomy" id="32391"/>
    <lineage>
        <taxon>Eukaryota</taxon>
        <taxon>Metazoa</taxon>
        <taxon>Ecdysozoa</taxon>
        <taxon>Arthropoda</taxon>
        <taxon>Hexapoda</taxon>
        <taxon>Insecta</taxon>
        <taxon>Pterygota</taxon>
        <taxon>Neoptera</taxon>
        <taxon>Endopterygota</taxon>
        <taxon>Hymenoptera</taxon>
        <taxon>Apocrita</taxon>
        <taxon>Ichneumonoidea</taxon>
        <taxon>Braconidae</taxon>
        <taxon>Microgastrinae</taxon>
        <taxon>Cotesia</taxon>
    </lineage>
</organism>
<keyword evidence="3 6" id="KW-1133">Transmembrane helix</keyword>
<dbReference type="InterPro" id="IPR051085">
    <property type="entry name" value="MB_O-acyltransferase"/>
</dbReference>
<dbReference type="GO" id="GO:0016020">
    <property type="term" value="C:membrane"/>
    <property type="evidence" value="ECO:0007669"/>
    <property type="project" value="UniProtKB-SubCell"/>
</dbReference>
<reference evidence="7 8" key="1">
    <citation type="journal article" date="2021" name="J. Hered.">
        <title>A chromosome-level genome assembly of the parasitoid wasp, Cotesia glomerata (Hymenoptera: Braconidae).</title>
        <authorList>
            <person name="Pinto B.J."/>
            <person name="Weis J.J."/>
            <person name="Gamble T."/>
            <person name="Ode P.J."/>
            <person name="Paul R."/>
            <person name="Zaspel J.M."/>
        </authorList>
    </citation>
    <scope>NUCLEOTIDE SEQUENCE [LARGE SCALE GENOMIC DNA]</scope>
    <source>
        <strain evidence="7">CgM1</strain>
    </source>
</reference>
<feature type="transmembrane region" description="Helical" evidence="6">
    <location>
        <begin position="195"/>
        <end position="212"/>
    </location>
</feature>
<feature type="transmembrane region" description="Helical" evidence="6">
    <location>
        <begin position="65"/>
        <end position="86"/>
    </location>
</feature>
<feature type="transmembrane region" description="Helical" evidence="6">
    <location>
        <begin position="232"/>
        <end position="256"/>
    </location>
</feature>
<comment type="caution">
    <text evidence="7">The sequence shown here is derived from an EMBL/GenBank/DDBJ whole genome shotgun (WGS) entry which is preliminary data.</text>
</comment>
<proteinExistence type="inferred from homology"/>
<gene>
    <name evidence="7" type="ORF">KQX54_008227</name>
</gene>
<dbReference type="GO" id="GO:0005783">
    <property type="term" value="C:endoplasmic reticulum"/>
    <property type="evidence" value="ECO:0007669"/>
    <property type="project" value="TreeGrafter"/>
</dbReference>